<dbReference type="InterPro" id="IPR010982">
    <property type="entry name" value="Lambda_DNA-bd_dom_sf"/>
</dbReference>
<proteinExistence type="predicted"/>
<feature type="domain" description="HTH cro/C1-type" evidence="1">
    <location>
        <begin position="27"/>
        <end position="80"/>
    </location>
</feature>
<dbReference type="CDD" id="cd00093">
    <property type="entry name" value="HTH_XRE"/>
    <property type="match status" value="1"/>
</dbReference>
<dbReference type="Pfam" id="PF13443">
    <property type="entry name" value="HTH_26"/>
    <property type="match status" value="1"/>
</dbReference>
<dbReference type="RefSeq" id="WP_146782210.1">
    <property type="nucleotide sequence ID" value="NZ_CP042434.1"/>
</dbReference>
<name>A0A5B8VNK6_9BACT</name>
<evidence type="ECO:0000313" key="2">
    <source>
        <dbReference type="EMBL" id="QEC72236.1"/>
    </source>
</evidence>
<evidence type="ECO:0000313" key="3">
    <source>
        <dbReference type="Proteomes" id="UP000321291"/>
    </source>
</evidence>
<organism evidence="2 3">
    <name type="scientific">Arachidicoccus ginsenosidivorans</name>
    <dbReference type="NCBI Taxonomy" id="496057"/>
    <lineage>
        <taxon>Bacteria</taxon>
        <taxon>Pseudomonadati</taxon>
        <taxon>Bacteroidota</taxon>
        <taxon>Chitinophagia</taxon>
        <taxon>Chitinophagales</taxon>
        <taxon>Chitinophagaceae</taxon>
        <taxon>Arachidicoccus</taxon>
    </lineage>
</organism>
<evidence type="ECO:0000259" key="1">
    <source>
        <dbReference type="PROSITE" id="PS50943"/>
    </source>
</evidence>
<protein>
    <submittedName>
        <fullName evidence="2">XRE family transcriptional regulator</fullName>
    </submittedName>
</protein>
<dbReference type="Gene3D" id="1.10.260.40">
    <property type="entry name" value="lambda repressor-like DNA-binding domains"/>
    <property type="match status" value="1"/>
</dbReference>
<dbReference type="AlphaFoldDB" id="A0A5B8VNK6"/>
<gene>
    <name evidence="2" type="ORF">FSB73_11685</name>
</gene>
<accession>A0A5B8VNK6</accession>
<dbReference type="PROSITE" id="PS50943">
    <property type="entry name" value="HTH_CROC1"/>
    <property type="match status" value="1"/>
</dbReference>
<dbReference type="InterPro" id="IPR001387">
    <property type="entry name" value="Cro/C1-type_HTH"/>
</dbReference>
<sequence>MAKLKPTKPKSSPPNVNDVLKSVGKMVNTIMEAKGLSSEEVAYIANLAPATVKKILAGTGSSLTTLILVCVALEMTPKEVFDFPMKLKPFNKLSTMPVKESSRPKYKKYLLDLIRDGWFSELKTTEEVCAYFIEKHKYNAETKNLSSILKRLVKGGHLYLKKIGRNNSFYYKKDT</sequence>
<dbReference type="KEGG" id="agi:FSB73_11685"/>
<dbReference type="SUPFAM" id="SSF47413">
    <property type="entry name" value="lambda repressor-like DNA-binding domains"/>
    <property type="match status" value="1"/>
</dbReference>
<dbReference type="Proteomes" id="UP000321291">
    <property type="component" value="Chromosome"/>
</dbReference>
<keyword evidence="3" id="KW-1185">Reference proteome</keyword>
<dbReference type="SMART" id="SM00530">
    <property type="entry name" value="HTH_XRE"/>
    <property type="match status" value="1"/>
</dbReference>
<dbReference type="OrthoDB" id="1446321at2"/>
<reference evidence="2 3" key="1">
    <citation type="journal article" date="2017" name="Int. J. Syst. Evol. Microbiol.">
        <title>Arachidicoccus ginsenosidivorans sp. nov., with ginsenoside-converting activity isolated from ginseng cultivating soil.</title>
        <authorList>
            <person name="Siddiqi M.Z."/>
            <person name="Aslam Z."/>
            <person name="Im W.T."/>
        </authorList>
    </citation>
    <scope>NUCLEOTIDE SEQUENCE [LARGE SCALE GENOMIC DNA]</scope>
    <source>
        <strain evidence="2 3">Gsoil 809</strain>
    </source>
</reference>
<dbReference type="EMBL" id="CP042434">
    <property type="protein sequence ID" value="QEC72236.1"/>
    <property type="molecule type" value="Genomic_DNA"/>
</dbReference>
<dbReference type="GO" id="GO:0003677">
    <property type="term" value="F:DNA binding"/>
    <property type="evidence" value="ECO:0007669"/>
    <property type="project" value="InterPro"/>
</dbReference>